<protein>
    <submittedName>
        <fullName evidence="2">Uncharacterized protein</fullName>
    </submittedName>
</protein>
<evidence type="ECO:0000313" key="2">
    <source>
        <dbReference type="WBParaSite" id="nRc.2.0.1.t39964-RA"/>
    </source>
</evidence>
<organism evidence="1 2">
    <name type="scientific">Romanomermis culicivorax</name>
    <name type="common">Nematode worm</name>
    <dbReference type="NCBI Taxonomy" id="13658"/>
    <lineage>
        <taxon>Eukaryota</taxon>
        <taxon>Metazoa</taxon>
        <taxon>Ecdysozoa</taxon>
        <taxon>Nematoda</taxon>
        <taxon>Enoplea</taxon>
        <taxon>Dorylaimia</taxon>
        <taxon>Mermithida</taxon>
        <taxon>Mermithoidea</taxon>
        <taxon>Mermithidae</taxon>
        <taxon>Romanomermis</taxon>
    </lineage>
</organism>
<keyword evidence="1" id="KW-1185">Reference proteome</keyword>
<sequence>MRNRDTSVVYRLGICSVERRLEADENVVVLIATVNLRKKRASCCPDYYSQSEKKRASSLFINCISIYFLSEAHLKKIEHRSQRHLLTDN</sequence>
<reference evidence="2" key="1">
    <citation type="submission" date="2022-11" db="UniProtKB">
        <authorList>
            <consortium name="WormBaseParasite"/>
        </authorList>
    </citation>
    <scope>IDENTIFICATION</scope>
</reference>
<proteinExistence type="predicted"/>
<dbReference type="WBParaSite" id="nRc.2.0.1.t39964-RA">
    <property type="protein sequence ID" value="nRc.2.0.1.t39964-RA"/>
    <property type="gene ID" value="nRc.2.0.1.g39964"/>
</dbReference>
<name>A0A915KND8_ROMCU</name>
<accession>A0A915KND8</accession>
<dbReference type="AlphaFoldDB" id="A0A915KND8"/>
<evidence type="ECO:0000313" key="1">
    <source>
        <dbReference type="Proteomes" id="UP000887565"/>
    </source>
</evidence>
<dbReference type="Proteomes" id="UP000887565">
    <property type="component" value="Unplaced"/>
</dbReference>